<dbReference type="AlphaFoldDB" id="A0A834HPF0"/>
<gene>
    <name evidence="3" type="ORF">GWI33_020462</name>
</gene>
<evidence type="ECO:0000313" key="3">
    <source>
        <dbReference type="EMBL" id="KAF7266180.1"/>
    </source>
</evidence>
<dbReference type="EMBL" id="JAACXV010014559">
    <property type="protein sequence ID" value="KAF7266180.1"/>
    <property type="molecule type" value="Genomic_DNA"/>
</dbReference>
<feature type="signal peptide" evidence="2">
    <location>
        <begin position="1"/>
        <end position="20"/>
    </location>
</feature>
<reference evidence="3" key="1">
    <citation type="submission" date="2020-08" db="EMBL/GenBank/DDBJ databases">
        <title>Genome sequencing and assembly of the red palm weevil Rhynchophorus ferrugineus.</title>
        <authorList>
            <person name="Dias G.B."/>
            <person name="Bergman C.M."/>
            <person name="Manee M."/>
        </authorList>
    </citation>
    <scope>NUCLEOTIDE SEQUENCE</scope>
    <source>
        <strain evidence="3">AA-2017</strain>
        <tissue evidence="3">Whole larva</tissue>
    </source>
</reference>
<sequence length="265" mass="30084">MSILNKALLVLLAVLYVTSANTYKLRPKRSVQGSSIFSSVFHNPDPSKPFIRRFLEGSRSTGHEIQHQYRIPVIIVRHYNIPGQVFSPQAAGEAPGSETEKAYSKTLHNRQYLPAYALPVLQQYGTDSKMKPPMSKPLKKIDTHLKLHVDDQTQPKPEWMYVYPPLTNGRGQEIPDLETSASTNYLTKAVINPGYLMPFSYREWKSQNVKPVPEERTPPGDYKLPSFYVIPDILYGGSFRTVSMKHGLPDTDKPKPFRVSNPKQN</sequence>
<keyword evidence="4" id="KW-1185">Reference proteome</keyword>
<name>A0A834HPF0_RHYFE</name>
<feature type="chain" id="PRO_5032683451" evidence="2">
    <location>
        <begin position="21"/>
        <end position="265"/>
    </location>
</feature>
<organism evidence="3 4">
    <name type="scientific">Rhynchophorus ferrugineus</name>
    <name type="common">Red palm weevil</name>
    <name type="synonym">Curculio ferrugineus</name>
    <dbReference type="NCBI Taxonomy" id="354439"/>
    <lineage>
        <taxon>Eukaryota</taxon>
        <taxon>Metazoa</taxon>
        <taxon>Ecdysozoa</taxon>
        <taxon>Arthropoda</taxon>
        <taxon>Hexapoda</taxon>
        <taxon>Insecta</taxon>
        <taxon>Pterygota</taxon>
        <taxon>Neoptera</taxon>
        <taxon>Endopterygota</taxon>
        <taxon>Coleoptera</taxon>
        <taxon>Polyphaga</taxon>
        <taxon>Cucujiformia</taxon>
        <taxon>Curculionidae</taxon>
        <taxon>Dryophthorinae</taxon>
        <taxon>Rhynchophorus</taxon>
    </lineage>
</organism>
<comment type="caution">
    <text evidence="3">The sequence shown here is derived from an EMBL/GenBank/DDBJ whole genome shotgun (WGS) entry which is preliminary data.</text>
</comment>
<accession>A0A834HPF0</accession>
<evidence type="ECO:0000256" key="2">
    <source>
        <dbReference type="SAM" id="SignalP"/>
    </source>
</evidence>
<dbReference type="Proteomes" id="UP000625711">
    <property type="component" value="Unassembled WGS sequence"/>
</dbReference>
<protein>
    <submittedName>
        <fullName evidence="3">Uncharacterized protein</fullName>
    </submittedName>
</protein>
<proteinExistence type="predicted"/>
<feature type="region of interest" description="Disordered" evidence="1">
    <location>
        <begin position="246"/>
        <end position="265"/>
    </location>
</feature>
<evidence type="ECO:0000256" key="1">
    <source>
        <dbReference type="SAM" id="MobiDB-lite"/>
    </source>
</evidence>
<keyword evidence="2" id="KW-0732">Signal</keyword>
<evidence type="ECO:0000313" key="4">
    <source>
        <dbReference type="Proteomes" id="UP000625711"/>
    </source>
</evidence>